<evidence type="ECO:0000313" key="15">
    <source>
        <dbReference type="EMBL" id="EAQ93430.1"/>
    </source>
</evidence>
<keyword evidence="8" id="KW-0539">Nucleus</keyword>
<dbReference type="STRING" id="306901.Q2HDN9"/>
<feature type="transmembrane region" description="Helical" evidence="13">
    <location>
        <begin position="829"/>
        <end position="850"/>
    </location>
</feature>
<dbReference type="CDD" id="cd12570">
    <property type="entry name" value="RRM5_MRD1"/>
    <property type="match status" value="1"/>
</dbReference>
<protein>
    <recommendedName>
        <fullName evidence="4">Multiple RNA-binding domain-containing protein 1</fullName>
    </recommendedName>
</protein>
<dbReference type="Gene3D" id="6.10.20.40">
    <property type="entry name" value="TEA/ATTS domain"/>
    <property type="match status" value="1"/>
</dbReference>
<feature type="region of interest" description="Disordered" evidence="12">
    <location>
        <begin position="1028"/>
        <end position="1060"/>
    </location>
</feature>
<feature type="region of interest" description="Disordered" evidence="12">
    <location>
        <begin position="1792"/>
        <end position="1914"/>
    </location>
</feature>
<keyword evidence="13" id="KW-0472">Membrane</keyword>
<dbReference type="InterPro" id="IPR035979">
    <property type="entry name" value="RBD_domain_sf"/>
</dbReference>
<dbReference type="VEuPathDB" id="FungiDB:CHGG_01665"/>
<reference evidence="16" key="1">
    <citation type="journal article" date="2015" name="Genome Announc.">
        <title>Draft genome sequence of the cellulolytic fungus Chaetomium globosum.</title>
        <authorList>
            <person name="Cuomo C.A."/>
            <person name="Untereiner W.A."/>
            <person name="Ma L.-J."/>
            <person name="Grabherr M."/>
            <person name="Birren B.W."/>
        </authorList>
    </citation>
    <scope>NUCLEOTIDE SEQUENCE [LARGE SCALE GENOMIC DNA]</scope>
    <source>
        <strain evidence="16">ATCC 6205 / CBS 148.51 / DSM 1962 / NBRC 6347 / NRRL 1970</strain>
    </source>
</reference>
<accession>Q2HDN9</accession>
<feature type="region of interest" description="Disordered" evidence="12">
    <location>
        <begin position="1455"/>
        <end position="1489"/>
    </location>
</feature>
<dbReference type="CDD" id="cd12319">
    <property type="entry name" value="RRM4_MRD1"/>
    <property type="match status" value="1"/>
</dbReference>
<comment type="function">
    <text evidence="10">Involved in pre-rRNA processing.</text>
</comment>
<dbReference type="GO" id="GO:0003700">
    <property type="term" value="F:DNA-binding transcription factor activity"/>
    <property type="evidence" value="ECO:0007669"/>
    <property type="project" value="InterPro"/>
</dbReference>
<feature type="domain" description="RRM" evidence="14">
    <location>
        <begin position="608"/>
        <end position="691"/>
    </location>
</feature>
<evidence type="ECO:0000256" key="6">
    <source>
        <dbReference type="ARBA" id="ARBA00022737"/>
    </source>
</evidence>
<name>Q2HDN9_CHAGB</name>
<feature type="region of interest" description="Disordered" evidence="12">
    <location>
        <begin position="159"/>
        <end position="179"/>
    </location>
</feature>
<dbReference type="OrthoDB" id="439639at2759"/>
<evidence type="ECO:0000256" key="11">
    <source>
        <dbReference type="PROSITE-ProRule" id="PRU00176"/>
    </source>
</evidence>
<evidence type="ECO:0000256" key="7">
    <source>
        <dbReference type="ARBA" id="ARBA00022884"/>
    </source>
</evidence>
<keyword evidence="13" id="KW-0812">Transmembrane</keyword>
<feature type="compositionally biased region" description="Basic residues" evidence="12">
    <location>
        <begin position="1885"/>
        <end position="1895"/>
    </location>
</feature>
<feature type="domain" description="RRM" evidence="14">
    <location>
        <begin position="713"/>
        <end position="790"/>
    </location>
</feature>
<dbReference type="InParanoid" id="Q2HDN9"/>
<dbReference type="GO" id="GO:0005634">
    <property type="term" value="C:nucleus"/>
    <property type="evidence" value="ECO:0007669"/>
    <property type="project" value="UniProtKB-SubCell"/>
</dbReference>
<keyword evidence="6" id="KW-0677">Repeat</keyword>
<evidence type="ECO:0000256" key="9">
    <source>
        <dbReference type="ARBA" id="ARBA00023274"/>
    </source>
</evidence>
<dbReference type="InterPro" id="IPR012677">
    <property type="entry name" value="Nucleotide-bd_a/b_plait_sf"/>
</dbReference>
<dbReference type="GO" id="GO:1990904">
    <property type="term" value="C:ribonucleoprotein complex"/>
    <property type="evidence" value="ECO:0007669"/>
    <property type="project" value="UniProtKB-KW"/>
</dbReference>
<feature type="compositionally biased region" description="Low complexity" evidence="12">
    <location>
        <begin position="1935"/>
        <end position="1956"/>
    </location>
</feature>
<dbReference type="PANTHER" id="PTHR48039:SF5">
    <property type="entry name" value="RNA-BINDING PROTEIN 28"/>
    <property type="match status" value="1"/>
</dbReference>
<dbReference type="Pfam" id="PF00076">
    <property type="entry name" value="RRM_1"/>
    <property type="match status" value="4"/>
</dbReference>
<dbReference type="FunFam" id="3.30.70.330:FF:000452">
    <property type="entry name" value="Multiple RNA-binding domain-containing protein 1"/>
    <property type="match status" value="1"/>
</dbReference>
<comment type="similarity">
    <text evidence="3">Belongs to the TEC1 family.</text>
</comment>
<keyword evidence="16" id="KW-1185">Reference proteome</keyword>
<keyword evidence="7 11" id="KW-0694">RNA-binding</keyword>
<evidence type="ECO:0000256" key="12">
    <source>
        <dbReference type="SAM" id="MobiDB-lite"/>
    </source>
</evidence>
<dbReference type="RefSeq" id="XP_001220886.1">
    <property type="nucleotide sequence ID" value="XM_001220885.1"/>
</dbReference>
<dbReference type="SUPFAM" id="SSF54928">
    <property type="entry name" value="RNA-binding domain, RBD"/>
    <property type="match status" value="3"/>
</dbReference>
<evidence type="ECO:0000256" key="3">
    <source>
        <dbReference type="ARBA" id="ARBA00008421"/>
    </source>
</evidence>
<dbReference type="PANTHER" id="PTHR48039">
    <property type="entry name" value="RNA-BINDING MOTIF PROTEIN 14B"/>
    <property type="match status" value="1"/>
</dbReference>
<feature type="region of interest" description="Disordered" evidence="12">
    <location>
        <begin position="99"/>
        <end position="142"/>
    </location>
</feature>
<evidence type="ECO:0000259" key="14">
    <source>
        <dbReference type="PROSITE" id="PS50102"/>
    </source>
</evidence>
<dbReference type="FunFam" id="3.30.70.330:FF:000247">
    <property type="entry name" value="Multiple RNA-binding domain-containing protein 1"/>
    <property type="match status" value="1"/>
</dbReference>
<feature type="region of interest" description="Disordered" evidence="12">
    <location>
        <begin position="1926"/>
        <end position="1982"/>
    </location>
</feature>
<evidence type="ECO:0000256" key="8">
    <source>
        <dbReference type="ARBA" id="ARBA00023242"/>
    </source>
</evidence>
<proteinExistence type="inferred from homology"/>
<feature type="domain" description="RRM" evidence="14">
    <location>
        <begin position="4"/>
        <end position="77"/>
    </location>
</feature>
<sequence length="2009" mass="220629">MESSRVFVKNLPPSISEAEFRKHFSAQGREVTDVKLIPNRRIGFVGYKSHEDAAKAVKYFNRSFIRMSRIGVDLAKPVSTTPPSQPAGAVANHRCKIADSNPRLPTAKDGQRHGVHRGSALEPNGPSIEQPEDESSKKRKREVLDEADHKLQEYLEVMGHPTKKARDQEASSGDVQPELASALPPTIMEAGESDDEYEDIPARHPKGSAQVSSLHVDIPCIPSADSEHPMPAAGDGPAREAPQVSVDATDDDWLRSRTSRLLDLVDPDDPGFATRVAPSVPAAVSAPEPQTPTADAADPELDGPNEDAPVQAGSSEDVAKLVEKTSRLFLRNLSYNVSEDDIREHFSKFGNLEEGQSKGFAMIRYEQPAAAVDAFQADGSVFQGRIIHILPASAKRENKLDEFAISKLPLKKQQLLKKKAEAASSSFNWNSLFMSQDAVNTAMAERLGVSKHELLDPTDASAAVKQAVAETTVIQEAKAYFATHGVNIEAFKSQQRGDTSILVKNIRNASIEELRTLFEEHGAVLRVLMPPSGTIAIVQFAQPAVCRAAFAKKAYSRFKESVLFLEKGPKGLFVDHAAPPQDRPAGVQKPSVAELLERDDAEDQLETASLFVRNLNFSTTTEGLTSAFKPLDGFVSAKVKTKTDPKKPGQVLSMGFGFCAFKTKEQAQAALKVMDGYVLDAHKLLVKASHRGHDAAEERKREDLAKKAAAQRTKIVIKNLPFEASKKDVRALFSAYGKLVALRLPKKFNHTSRGFAFAEFSTAKEALNALTALKDTHLLGRRLVLDFAEADEVDPEEQIKAMEKKIRGQVNKVTLQELTGEGRKRPTPFPLRLIGSCVGLILSACLGWLFPRKQPAVPRRSAPTEKLRRFSWGPYPRLGCPCVPVGSMLGLCVSRKAGPTTLFGIGATFALGGVVATASLYRDGVHSILACVCRPGYVVGLTCPLCSTMELPVGLPVLSAQCYSPSPDHGFEGRRGVSSSRQPLQESTGNIQHPHMAWYAQHLEALSSIPSSIPPAMPPVLRTQPLGPDYGAPAYDRSQQRHEVHSHSRQRTQGSNPLMPLLTKDFQNYRKKQEDKPDQKWPEVLEGFFLDGRSKYTMKQQTNGRNQLIGEYLWIACCHGLSPGAELDPHVLEVKARGGRKKVSSHIQVLRNFFSAHRCFHFLFGPRQRDKEDIHVEKGSLKNNPVLIALSEGRIERPNYEYFARIFALNEQVQFRPKRCWIFVSHPDVVVSEYGSGYLPATDGKLVESEYPHLPRNLQRETWAKEEQQLFKGALLHEFTKEIHQVESSSVSSFSKKWASASPDLQQRLKNITSSTTDAKCDILHLHATLELKEKRSFPAESNLSSWVEINIEQPRLLNHRWRVETRLVRPPELSYSHDDSHGISSQEDICERHKEFTIKYQHQPGCDGSRNSSRGHCECLSQRNRRDGVSVPFPIPFPATAWAQTITNCAEYPAHPFSGNKRHDRERGAAVKMDNDDEDGRRSRRRIKQPTQMDLVPRISMMQEVFSCPPTSPHEVGSSNAADQRWTRRAVILWTFETIHSIVVDKNKKEQLVTAPNGRTNWRFLTILDPASEQHQRQAVASSRRASADEYRGVSDNLACSSRPASRAAALSPSPTYQQHLGTGVNENFSAWDNGGGLSSFSGPAVQAYSTHFMSHAIPPHTAVGQGSYGLLDSFSSHSNLATPPPNASMASSFAQPFNTASTSSDMLSDGYMVTHGAVTSAGMDPGSHNLGGSLSAVTDPFLSHVGAAYGGSQDNIHGIQGWDGHGVMGGIDAAASWSSGYSNHSAVHSVHSGSIDWSGSQPATVPSRRGSEHQHQPHHRADRPPWAPQSHAMDDHGAWTPMASEPPRVGSQDSHHHHHDISSSNPHHSHHSHHPNQHDRYRQQRRKHSHPPHTHTDAPSLSSTSTGSGSDISQEWEKEMQMHALPGSGSGSGSRSVSTGHSPSSPHSPRSLGPLEGDDSLGSLELAHAPDDVDGGLGREVAETSLGVARAGLKRRWEEEEEGEGLS</sequence>
<evidence type="ECO:0000256" key="5">
    <source>
        <dbReference type="ARBA" id="ARBA00022552"/>
    </source>
</evidence>
<organism evidence="15 16">
    <name type="scientific">Chaetomium globosum (strain ATCC 6205 / CBS 148.51 / DSM 1962 / NBRC 6347 / NRRL 1970)</name>
    <name type="common">Soil fungus</name>
    <dbReference type="NCBI Taxonomy" id="306901"/>
    <lineage>
        <taxon>Eukaryota</taxon>
        <taxon>Fungi</taxon>
        <taxon>Dikarya</taxon>
        <taxon>Ascomycota</taxon>
        <taxon>Pezizomycotina</taxon>
        <taxon>Sordariomycetes</taxon>
        <taxon>Sordariomycetidae</taxon>
        <taxon>Sordariales</taxon>
        <taxon>Chaetomiaceae</taxon>
        <taxon>Chaetomium</taxon>
    </lineage>
</organism>
<dbReference type="Pfam" id="PF01285">
    <property type="entry name" value="TEA"/>
    <property type="match status" value="1"/>
</dbReference>
<dbReference type="HOGENOM" id="CLU_233763_0_0_1"/>
<dbReference type="PROSITE" id="PS50102">
    <property type="entry name" value="RRM"/>
    <property type="match status" value="4"/>
</dbReference>
<evidence type="ECO:0000256" key="10">
    <source>
        <dbReference type="ARBA" id="ARBA00057379"/>
    </source>
</evidence>
<feature type="region of interest" description="Disordered" evidence="12">
    <location>
        <begin position="265"/>
        <end position="316"/>
    </location>
</feature>
<feature type="compositionally biased region" description="Low complexity" evidence="12">
    <location>
        <begin position="1902"/>
        <end position="1912"/>
    </location>
</feature>
<dbReference type="InterPro" id="IPR000504">
    <property type="entry name" value="RRM_dom"/>
</dbReference>
<evidence type="ECO:0000256" key="2">
    <source>
        <dbReference type="ARBA" id="ARBA00008033"/>
    </source>
</evidence>
<dbReference type="Proteomes" id="UP000001056">
    <property type="component" value="Unassembled WGS sequence"/>
</dbReference>
<feature type="compositionally biased region" description="Low complexity" evidence="12">
    <location>
        <begin position="276"/>
        <end position="287"/>
    </location>
</feature>
<dbReference type="InterPro" id="IPR038096">
    <property type="entry name" value="TEA/ATTS_sf"/>
</dbReference>
<evidence type="ECO:0000256" key="4">
    <source>
        <dbReference type="ARBA" id="ARBA00013428"/>
    </source>
</evidence>
<dbReference type="GO" id="GO:0003729">
    <property type="term" value="F:mRNA binding"/>
    <property type="evidence" value="ECO:0007669"/>
    <property type="project" value="TreeGrafter"/>
</dbReference>
<keyword evidence="13" id="KW-1133">Transmembrane helix</keyword>
<dbReference type="InterPro" id="IPR051945">
    <property type="entry name" value="RRM_MRD1_RNA_proc_ribogen"/>
</dbReference>
<dbReference type="GO" id="GO:0006364">
    <property type="term" value="P:rRNA processing"/>
    <property type="evidence" value="ECO:0007669"/>
    <property type="project" value="UniProtKB-KW"/>
</dbReference>
<comment type="similarity">
    <text evidence="2">Belongs to the RRM MRD1 family.</text>
</comment>
<evidence type="ECO:0000256" key="1">
    <source>
        <dbReference type="ARBA" id="ARBA00004123"/>
    </source>
</evidence>
<dbReference type="GeneID" id="4388038"/>
<comment type="subcellular location">
    <subcellularLocation>
        <location evidence="1">Nucleus</location>
    </subcellularLocation>
</comment>
<dbReference type="SMART" id="SM00360">
    <property type="entry name" value="RRM"/>
    <property type="match status" value="5"/>
</dbReference>
<feature type="domain" description="RRM" evidence="14">
    <location>
        <begin position="326"/>
        <end position="394"/>
    </location>
</feature>
<feature type="compositionally biased region" description="Polar residues" evidence="12">
    <location>
        <begin position="1792"/>
        <end position="1806"/>
    </location>
</feature>
<keyword evidence="9" id="KW-0687">Ribonucleoprotein</keyword>
<feature type="transmembrane region" description="Helical" evidence="13">
    <location>
        <begin position="902"/>
        <end position="921"/>
    </location>
</feature>
<dbReference type="InterPro" id="IPR000818">
    <property type="entry name" value="TEA/ATTS_dom"/>
</dbReference>
<dbReference type="EMBL" id="CH408029">
    <property type="protein sequence ID" value="EAQ93430.1"/>
    <property type="molecule type" value="Genomic_DNA"/>
</dbReference>
<feature type="region of interest" description="Disordered" evidence="12">
    <location>
        <begin position="193"/>
        <end position="252"/>
    </location>
</feature>
<dbReference type="Gene3D" id="3.30.70.330">
    <property type="match status" value="5"/>
</dbReference>
<evidence type="ECO:0000256" key="13">
    <source>
        <dbReference type="SAM" id="Phobius"/>
    </source>
</evidence>
<dbReference type="CDD" id="cd12565">
    <property type="entry name" value="RRM1_MRD1"/>
    <property type="match status" value="1"/>
</dbReference>
<dbReference type="eggNOG" id="KOG0110">
    <property type="taxonomic scope" value="Eukaryota"/>
</dbReference>
<keyword evidence="5" id="KW-0698">rRNA processing</keyword>
<gene>
    <name evidence="15" type="ORF">CHGG_01665</name>
</gene>
<evidence type="ECO:0000313" key="16">
    <source>
        <dbReference type="Proteomes" id="UP000001056"/>
    </source>
</evidence>